<sequence>MAQITKDMTFGELLSKYYSTCPKLVDDLMEAGMGCIGCPHSQMESIEEGAMGHGIDPDLLVAKLNATLEASQA</sequence>
<dbReference type="EMBL" id="JAAIOD010000004">
    <property type="protein sequence ID" value="NSE57392.1"/>
    <property type="molecule type" value="Genomic_DNA"/>
</dbReference>
<dbReference type="EMBL" id="CYYY01000005">
    <property type="protein sequence ID" value="CUN80123.1"/>
    <property type="molecule type" value="Genomic_DNA"/>
</dbReference>
<dbReference type="InterPro" id="IPR015077">
    <property type="entry name" value="DUF1858"/>
</dbReference>
<evidence type="ECO:0000313" key="9">
    <source>
        <dbReference type="EMBL" id="NSE57392.1"/>
    </source>
</evidence>
<evidence type="ECO:0000313" key="18">
    <source>
        <dbReference type="Proteomes" id="UP000261285"/>
    </source>
</evidence>
<evidence type="ECO:0000313" key="10">
    <source>
        <dbReference type="EMBL" id="RGO31932.1"/>
    </source>
</evidence>
<dbReference type="Proteomes" id="UP000446719">
    <property type="component" value="Unassembled WGS sequence"/>
</dbReference>
<dbReference type="EMBL" id="WWSB01000004">
    <property type="protein sequence ID" value="MZK17452.1"/>
    <property type="molecule type" value="Genomic_DNA"/>
</dbReference>
<dbReference type="EMBL" id="QRHW01000012">
    <property type="protein sequence ID" value="RHG08113.1"/>
    <property type="molecule type" value="Genomic_DNA"/>
</dbReference>
<dbReference type="Proteomes" id="UP000095439">
    <property type="component" value="Unassembled WGS sequence"/>
</dbReference>
<evidence type="ECO:0000313" key="11">
    <source>
        <dbReference type="EMBL" id="RHG08113.1"/>
    </source>
</evidence>
<evidence type="ECO:0000313" key="16">
    <source>
        <dbReference type="Proteomes" id="UP000095485"/>
    </source>
</evidence>
<evidence type="ECO:0000313" key="23">
    <source>
        <dbReference type="Proteomes" id="UP000449249"/>
    </source>
</evidence>
<evidence type="ECO:0000313" key="8">
    <source>
        <dbReference type="EMBL" id="MZK40977.1"/>
    </source>
</evidence>
<dbReference type="RefSeq" id="WP_006427234.1">
    <property type="nucleotide sequence ID" value="NZ_AP031429.1"/>
</dbReference>
<reference evidence="22 23" key="3">
    <citation type="journal article" date="2019" name="Nat. Med.">
        <title>A library of human gut bacterial isolates paired with longitudinal multiomics data enables mechanistic microbiome research.</title>
        <authorList>
            <person name="Poyet M."/>
            <person name="Groussin M."/>
            <person name="Gibbons S.M."/>
            <person name="Avila-Pacheco J."/>
            <person name="Jiang X."/>
            <person name="Kearney S.M."/>
            <person name="Perrotta A.R."/>
            <person name="Berdy B."/>
            <person name="Zhao S."/>
            <person name="Lieberman T.D."/>
            <person name="Swanson P.K."/>
            <person name="Smith M."/>
            <person name="Roesemann S."/>
            <person name="Alexander J.E."/>
            <person name="Rich S.A."/>
            <person name="Livny J."/>
            <person name="Vlamakis H."/>
            <person name="Clish C."/>
            <person name="Bullock K."/>
            <person name="Deik A."/>
            <person name="Scott J."/>
            <person name="Pierce K.A."/>
            <person name="Xavier R.J."/>
            <person name="Alm E.J."/>
        </authorList>
    </citation>
    <scope>NUCLEOTIDE SEQUENCE [LARGE SCALE GENOMIC DNA]</scope>
    <source>
        <strain evidence="6 23">BIOML-A1</strain>
        <strain evidence="8 24">BIOML-A6</strain>
        <strain evidence="7 22">BIOML-A7</strain>
    </source>
</reference>
<dbReference type="Proteomes" id="UP000449249">
    <property type="component" value="Unassembled WGS sequence"/>
</dbReference>
<evidence type="ECO:0000313" key="21">
    <source>
        <dbReference type="Proteomes" id="UP000398619"/>
    </source>
</evidence>
<evidence type="ECO:0000313" key="15">
    <source>
        <dbReference type="Proteomes" id="UP000095439"/>
    </source>
</evidence>
<dbReference type="EMBL" id="CZAY01000012">
    <property type="protein sequence ID" value="CUP71019.1"/>
    <property type="molecule type" value="Genomic_DNA"/>
</dbReference>
<evidence type="ECO:0000313" key="13">
    <source>
        <dbReference type="EMBL" id="VUX17596.1"/>
    </source>
</evidence>
<evidence type="ECO:0000259" key="1">
    <source>
        <dbReference type="Pfam" id="PF08984"/>
    </source>
</evidence>
<evidence type="ECO:0000313" key="4">
    <source>
        <dbReference type="EMBL" id="CUN91049.1"/>
    </source>
</evidence>
<reference evidence="9" key="6">
    <citation type="submission" date="2020-02" db="EMBL/GenBank/DDBJ databases">
        <authorList>
            <person name="Littmann E."/>
            <person name="Sorbara M."/>
        </authorList>
    </citation>
    <scope>NUCLEOTIDE SEQUENCE</scope>
    <source>
        <strain evidence="9">MSK.10.16</strain>
    </source>
</reference>
<proteinExistence type="predicted"/>
<evidence type="ECO:0000313" key="19">
    <source>
        <dbReference type="Proteomes" id="UP000284095"/>
    </source>
</evidence>
<keyword evidence="19" id="KW-1185">Reference proteome</keyword>
<evidence type="ECO:0000313" key="17">
    <source>
        <dbReference type="Proteomes" id="UP000095597"/>
    </source>
</evidence>
<evidence type="ECO:0000313" key="24">
    <source>
        <dbReference type="Proteomes" id="UP000472916"/>
    </source>
</evidence>
<evidence type="ECO:0000313" key="6">
    <source>
        <dbReference type="EMBL" id="MZK10419.1"/>
    </source>
</evidence>
<dbReference type="EMBL" id="WWSC01000004">
    <property type="protein sequence ID" value="MZK40977.1"/>
    <property type="molecule type" value="Genomic_DNA"/>
</dbReference>
<dbReference type="InterPro" id="IPR023883">
    <property type="entry name" value="CHP03980_redox-disulphide"/>
</dbReference>
<dbReference type="STRING" id="88431.ERS852423_01492"/>
<dbReference type="EMBL" id="CYXO01000005">
    <property type="protein sequence ID" value="CUM91192.1"/>
    <property type="molecule type" value="Genomic_DNA"/>
</dbReference>
<gene>
    <name evidence="13" type="ORF">DLSSTS7063_02416</name>
    <name evidence="12" type="ORF">DW265_08485</name>
    <name evidence="11" type="ORF">DW641_08615</name>
    <name evidence="10" type="ORF">DXB16_09445</name>
    <name evidence="4" type="ORF">ERS852408_01147</name>
    <name evidence="3" type="ORF">ERS852423_01492</name>
    <name evidence="5" type="ORF">ERS852526_01785</name>
    <name evidence="2" type="ORF">ERS852573_01095</name>
    <name evidence="9" type="ORF">G4332_04525</name>
    <name evidence="8" type="ORF">GT528_04480</name>
    <name evidence="7" type="ORF">GT565_04860</name>
    <name evidence="6" type="ORF">GT576_08710</name>
</gene>
<reference evidence="14 15" key="1">
    <citation type="submission" date="2015-09" db="EMBL/GenBank/DDBJ databases">
        <authorList>
            <consortium name="Pathogen Informatics"/>
        </authorList>
    </citation>
    <scope>NUCLEOTIDE SEQUENCE [LARGE SCALE GENOMIC DNA]</scope>
    <source>
        <strain evidence="4 14">2789STDY5608851</strain>
        <strain evidence="3 15">2789STDY5608866</strain>
        <strain evidence="5 16">2789STDY5834914</strain>
        <strain evidence="2 17">2789STDY5834961</strain>
    </source>
</reference>
<dbReference type="PANTHER" id="PTHR39341:SF1">
    <property type="entry name" value="DUF1858 DOMAIN-CONTAINING PROTEIN"/>
    <property type="match status" value="1"/>
</dbReference>
<dbReference type="GeneID" id="96229071"/>
<dbReference type="Proteomes" id="UP000095380">
    <property type="component" value="Unassembled WGS sequence"/>
</dbReference>
<feature type="domain" description="DUF1858" evidence="1">
    <location>
        <begin position="4"/>
        <end position="61"/>
    </location>
</feature>
<reference evidence="18 19" key="2">
    <citation type="submission" date="2018-08" db="EMBL/GenBank/DDBJ databases">
        <title>A genome reference for cultivated species of the human gut microbiota.</title>
        <authorList>
            <person name="Zou Y."/>
            <person name="Xue W."/>
            <person name="Luo G."/>
        </authorList>
    </citation>
    <scope>NUCLEOTIDE SEQUENCE [LARGE SCALE GENOMIC DNA]</scope>
    <source>
        <strain evidence="12 19">AM22-22</strain>
        <strain evidence="11 20">AM23-13</strain>
        <strain evidence="10 18">OM02-16</strain>
    </source>
</reference>
<dbReference type="Pfam" id="PF08984">
    <property type="entry name" value="DUF1858"/>
    <property type="match status" value="1"/>
</dbReference>
<evidence type="ECO:0000313" key="7">
    <source>
        <dbReference type="EMBL" id="MZK17452.1"/>
    </source>
</evidence>
<dbReference type="EMBL" id="CYYM01000004">
    <property type="protein sequence ID" value="CUN91049.1"/>
    <property type="molecule type" value="Genomic_DNA"/>
</dbReference>
<dbReference type="SUPFAM" id="SSF140683">
    <property type="entry name" value="SP0561-like"/>
    <property type="match status" value="1"/>
</dbReference>
<dbReference type="InterPro" id="IPR038062">
    <property type="entry name" value="ScdA-like_N_sf"/>
</dbReference>
<dbReference type="EMBL" id="QSVN01000009">
    <property type="protein sequence ID" value="RGO31932.1"/>
    <property type="molecule type" value="Genomic_DNA"/>
</dbReference>
<dbReference type="EMBL" id="CABHNM010000054">
    <property type="protein sequence ID" value="VUX17596.1"/>
    <property type="molecule type" value="Genomic_DNA"/>
</dbReference>
<evidence type="ECO:0000313" key="14">
    <source>
        <dbReference type="Proteomes" id="UP000095380"/>
    </source>
</evidence>
<evidence type="ECO:0000313" key="3">
    <source>
        <dbReference type="EMBL" id="CUN80123.1"/>
    </source>
</evidence>
<evidence type="ECO:0000313" key="12">
    <source>
        <dbReference type="EMBL" id="RHG25680.1"/>
    </source>
</evidence>
<dbReference type="eggNOG" id="COG2846">
    <property type="taxonomic scope" value="Bacteria"/>
</dbReference>
<dbReference type="EMBL" id="WWSH01000006">
    <property type="protein sequence ID" value="MZK10419.1"/>
    <property type="molecule type" value="Genomic_DNA"/>
</dbReference>
<dbReference type="Proteomes" id="UP000095485">
    <property type="component" value="Unassembled WGS sequence"/>
</dbReference>
<dbReference type="Gene3D" id="1.10.3910.10">
    <property type="entry name" value="SP0561-like"/>
    <property type="match status" value="1"/>
</dbReference>
<dbReference type="Proteomes" id="UP000398619">
    <property type="component" value="Unassembled WGS sequence"/>
</dbReference>
<dbReference type="PANTHER" id="PTHR39341">
    <property type="entry name" value="BSL7085 PROTEIN"/>
    <property type="match status" value="1"/>
</dbReference>
<dbReference type="AlphaFoldDB" id="A0A174GL05"/>
<accession>A0A174GL05</accession>
<dbReference type="Proteomes" id="UP000724058">
    <property type="component" value="Unassembled WGS sequence"/>
</dbReference>
<reference evidence="9" key="5">
    <citation type="journal article" date="2020" name="Cell Host Microbe">
        <title>Functional and Genomic Variation between Human-Derived Isolates of Lachnospiraceae Reveals Inter- and Intra-Species Diversity.</title>
        <authorList>
            <person name="Sorbara M.T."/>
            <person name="Littmann E.R."/>
            <person name="Fontana E."/>
            <person name="Moody T.U."/>
            <person name="Kohout C.E."/>
            <person name="Gjonbalaj M."/>
            <person name="Eaton V."/>
            <person name="Seok R."/>
            <person name="Leiner I.M."/>
            <person name="Pamer E.G."/>
        </authorList>
    </citation>
    <scope>NUCLEOTIDE SEQUENCE</scope>
    <source>
        <strain evidence="9">MSK.10.16</strain>
    </source>
</reference>
<evidence type="ECO:0000313" key="20">
    <source>
        <dbReference type="Proteomes" id="UP000284112"/>
    </source>
</evidence>
<dbReference type="NCBIfam" id="TIGR03980">
    <property type="entry name" value="prismane_assoc"/>
    <property type="match status" value="1"/>
</dbReference>
<dbReference type="Proteomes" id="UP000472916">
    <property type="component" value="Unassembled WGS sequence"/>
</dbReference>
<organism evidence="11 20">
    <name type="scientific">Dorea longicatena</name>
    <dbReference type="NCBI Taxonomy" id="88431"/>
    <lineage>
        <taxon>Bacteria</taxon>
        <taxon>Bacillati</taxon>
        <taxon>Bacillota</taxon>
        <taxon>Clostridia</taxon>
        <taxon>Lachnospirales</taxon>
        <taxon>Lachnospiraceae</taxon>
        <taxon>Dorea</taxon>
    </lineage>
</organism>
<dbReference type="EMBL" id="QRIC01000017">
    <property type="protein sequence ID" value="RHG25680.1"/>
    <property type="molecule type" value="Genomic_DNA"/>
</dbReference>
<evidence type="ECO:0000313" key="2">
    <source>
        <dbReference type="EMBL" id="CUM91192.1"/>
    </source>
</evidence>
<dbReference type="OrthoDB" id="15017at2"/>
<dbReference type="Proteomes" id="UP000284112">
    <property type="component" value="Unassembled WGS sequence"/>
</dbReference>
<evidence type="ECO:0000313" key="22">
    <source>
        <dbReference type="Proteomes" id="UP000446719"/>
    </source>
</evidence>
<dbReference type="Proteomes" id="UP000284095">
    <property type="component" value="Unassembled WGS sequence"/>
</dbReference>
<dbReference type="Proteomes" id="UP000095597">
    <property type="component" value="Unassembled WGS sequence"/>
</dbReference>
<name>A0A174GL05_9FIRM</name>
<evidence type="ECO:0000313" key="5">
    <source>
        <dbReference type="EMBL" id="CUP71019.1"/>
    </source>
</evidence>
<reference evidence="13 21" key="4">
    <citation type="submission" date="2019-07" db="EMBL/GenBank/DDBJ databases">
        <authorList>
            <person name="Hibberd C M."/>
            <person name="Gehrig L. J."/>
            <person name="Chang H.-W."/>
            <person name="Venkatesh S."/>
        </authorList>
    </citation>
    <scope>NUCLEOTIDE SEQUENCE [LARGE SCALE GENOMIC DNA]</scope>
    <source>
        <strain evidence="13">Dorea_longicatena_SSTS_Bg7063</strain>
    </source>
</reference>
<dbReference type="Proteomes" id="UP000261285">
    <property type="component" value="Unassembled WGS sequence"/>
</dbReference>
<protein>
    <submittedName>
        <fullName evidence="11">DUF1858 domain-containing protein</fullName>
    </submittedName>
    <submittedName>
        <fullName evidence="2">Hybrid cluster protein-associated redox disulfide domain</fullName>
    </submittedName>
</protein>